<feature type="non-terminal residue" evidence="1">
    <location>
        <position position="1"/>
    </location>
</feature>
<name>A0A7J7LEQ5_9MAGN</name>
<dbReference type="EMBL" id="JACGCM010002332">
    <property type="protein sequence ID" value="KAF6141105.1"/>
    <property type="molecule type" value="Genomic_DNA"/>
</dbReference>
<evidence type="ECO:0000313" key="2">
    <source>
        <dbReference type="Proteomes" id="UP000541444"/>
    </source>
</evidence>
<comment type="caution">
    <text evidence="1">The sequence shown here is derived from an EMBL/GenBank/DDBJ whole genome shotgun (WGS) entry which is preliminary data.</text>
</comment>
<dbReference type="Proteomes" id="UP000541444">
    <property type="component" value="Unassembled WGS sequence"/>
</dbReference>
<gene>
    <name evidence="1" type="ORF">GIB67_006550</name>
</gene>
<proteinExistence type="predicted"/>
<evidence type="ECO:0000313" key="1">
    <source>
        <dbReference type="EMBL" id="KAF6141105.1"/>
    </source>
</evidence>
<dbReference type="AlphaFoldDB" id="A0A7J7LEQ5"/>
<reference evidence="1 2" key="1">
    <citation type="journal article" date="2020" name="IScience">
        <title>Genome Sequencing of the Endangered Kingdonia uniflora (Circaeasteraceae, Ranunculales) Reveals Potential Mechanisms of Evolutionary Specialization.</title>
        <authorList>
            <person name="Sun Y."/>
            <person name="Deng T."/>
            <person name="Zhang A."/>
            <person name="Moore M.J."/>
            <person name="Landis J.B."/>
            <person name="Lin N."/>
            <person name="Zhang H."/>
            <person name="Zhang X."/>
            <person name="Huang J."/>
            <person name="Zhang X."/>
            <person name="Sun H."/>
            <person name="Wang H."/>
        </authorList>
    </citation>
    <scope>NUCLEOTIDE SEQUENCE [LARGE SCALE GENOMIC DNA]</scope>
    <source>
        <strain evidence="1">TB1705</strain>
        <tissue evidence="1">Leaf</tissue>
    </source>
</reference>
<protein>
    <submittedName>
        <fullName evidence="1">Uncharacterized protein</fullName>
    </submittedName>
</protein>
<accession>A0A7J7LEQ5</accession>
<organism evidence="1 2">
    <name type="scientific">Kingdonia uniflora</name>
    <dbReference type="NCBI Taxonomy" id="39325"/>
    <lineage>
        <taxon>Eukaryota</taxon>
        <taxon>Viridiplantae</taxon>
        <taxon>Streptophyta</taxon>
        <taxon>Embryophyta</taxon>
        <taxon>Tracheophyta</taxon>
        <taxon>Spermatophyta</taxon>
        <taxon>Magnoliopsida</taxon>
        <taxon>Ranunculales</taxon>
        <taxon>Circaeasteraceae</taxon>
        <taxon>Kingdonia</taxon>
    </lineage>
</organism>
<keyword evidence="2" id="KW-1185">Reference proteome</keyword>
<sequence length="279" mass="31729">MARLAVFNGEEDTRKMVARLVKRIWLEIEEEKSELKKANLQVETKANLEEMVKECDILGHHLILKGYSEEEVDAIKADTYVEEEDKEEVVAVGIVDGLDGISRQTVLDNQGDDVELQEGGSEKVVREMSLRIKDLESGLSRERETSKALLSVQAELLVEEKDSKIKKGLKELVEGHVQKGNANLRECQHKLDAALIKEKVLEGEIKAKESLVKRKEELLKDMPAMEELNAKIGRLRARVVDLEAMNLAESVKYINKLEEYVIYHDKVDAEMTELKNEYA</sequence>